<comment type="caution">
    <text evidence="2">The sequence shown here is derived from an EMBL/GenBank/DDBJ whole genome shotgun (WGS) entry which is preliminary data.</text>
</comment>
<dbReference type="Proteomes" id="UP001516400">
    <property type="component" value="Unassembled WGS sequence"/>
</dbReference>
<dbReference type="EMBL" id="JABFTP020000103">
    <property type="protein sequence ID" value="KAL3277587.1"/>
    <property type="molecule type" value="Genomic_DNA"/>
</dbReference>
<organism evidence="2 3">
    <name type="scientific">Cryptolaemus montrouzieri</name>
    <dbReference type="NCBI Taxonomy" id="559131"/>
    <lineage>
        <taxon>Eukaryota</taxon>
        <taxon>Metazoa</taxon>
        <taxon>Ecdysozoa</taxon>
        <taxon>Arthropoda</taxon>
        <taxon>Hexapoda</taxon>
        <taxon>Insecta</taxon>
        <taxon>Pterygota</taxon>
        <taxon>Neoptera</taxon>
        <taxon>Endopterygota</taxon>
        <taxon>Coleoptera</taxon>
        <taxon>Polyphaga</taxon>
        <taxon>Cucujiformia</taxon>
        <taxon>Coccinelloidea</taxon>
        <taxon>Coccinellidae</taxon>
        <taxon>Scymninae</taxon>
        <taxon>Scymnini</taxon>
        <taxon>Cryptolaemus</taxon>
    </lineage>
</organism>
<keyword evidence="3" id="KW-1185">Reference proteome</keyword>
<dbReference type="AlphaFoldDB" id="A0ABD2NGS3"/>
<proteinExistence type="predicted"/>
<reference evidence="2 3" key="1">
    <citation type="journal article" date="2021" name="BMC Biol.">
        <title>Horizontally acquired antibacterial genes associated with adaptive radiation of ladybird beetles.</title>
        <authorList>
            <person name="Li H.S."/>
            <person name="Tang X.F."/>
            <person name="Huang Y.H."/>
            <person name="Xu Z.Y."/>
            <person name="Chen M.L."/>
            <person name="Du X.Y."/>
            <person name="Qiu B.Y."/>
            <person name="Chen P.T."/>
            <person name="Zhang W."/>
            <person name="Slipinski A."/>
            <person name="Escalona H.E."/>
            <person name="Waterhouse R.M."/>
            <person name="Zwick A."/>
            <person name="Pang H."/>
        </authorList>
    </citation>
    <scope>NUCLEOTIDE SEQUENCE [LARGE SCALE GENOMIC DNA]</scope>
    <source>
        <strain evidence="2">SYSU2018</strain>
    </source>
</reference>
<gene>
    <name evidence="2" type="ORF">HHI36_012929</name>
</gene>
<feature type="region of interest" description="Disordered" evidence="1">
    <location>
        <begin position="36"/>
        <end position="89"/>
    </location>
</feature>
<sequence length="89" mass="9660">MNTQSLDNQTIDLQQAPNVHNHAAAVAPKYTVQDLENRASLTSPANSPPDAHNHADVNAAAQDHCSQDHDIYVNSQRDDASSHAVSLHR</sequence>
<accession>A0ABD2NGS3</accession>
<evidence type="ECO:0000256" key="1">
    <source>
        <dbReference type="SAM" id="MobiDB-lite"/>
    </source>
</evidence>
<name>A0ABD2NGS3_9CUCU</name>
<feature type="compositionally biased region" description="Basic and acidic residues" evidence="1">
    <location>
        <begin position="65"/>
        <end position="81"/>
    </location>
</feature>
<evidence type="ECO:0000313" key="2">
    <source>
        <dbReference type="EMBL" id="KAL3277587.1"/>
    </source>
</evidence>
<evidence type="ECO:0000313" key="3">
    <source>
        <dbReference type="Proteomes" id="UP001516400"/>
    </source>
</evidence>
<protein>
    <submittedName>
        <fullName evidence="2">Uncharacterized protein</fullName>
    </submittedName>
</protein>